<evidence type="ECO:0000256" key="2">
    <source>
        <dbReference type="ARBA" id="ARBA00022448"/>
    </source>
</evidence>
<name>A0A4U0F9Q9_9BACL</name>
<dbReference type="InterPro" id="IPR051393">
    <property type="entry name" value="ABC_transporter_permease"/>
</dbReference>
<sequence length="316" mass="36096">MSLRQSPSAGRRKTRLSLERKEALQGYMFVLPWILGFIVFTSGPLLFSLYVSFTNYDFTSRMDFIGLRNYEHMFDEDPLFWLSLKNTAFYVVLMVPLTTIASVFLATLLNQKIPGMRIFRTVYYLPAVLSGVGVYMLWMQLLSPDSGLVNVVLSWFGIEGPGWLFDANWTKPAIVFMKMWSVGGGMLMYLAALQNVPEQLYEAAELDGAGVFRRFRHITLPMITPVIFFEVVTTLIGGFQIFQEGYVMSADPTTPGSPMNSLLFYNLHMYLKAFQVFQMGYASAMAWFLFAIVLVITLLNMWISKFWVHYEGGDGR</sequence>
<comment type="caution">
    <text evidence="9">The sequence shown here is derived from an EMBL/GenBank/DDBJ whole genome shotgun (WGS) entry which is preliminary data.</text>
</comment>
<gene>
    <name evidence="9" type="ORF">E5161_13085</name>
</gene>
<feature type="transmembrane region" description="Helical" evidence="7">
    <location>
        <begin position="222"/>
        <end position="242"/>
    </location>
</feature>
<dbReference type="Gene3D" id="1.10.3720.10">
    <property type="entry name" value="MetI-like"/>
    <property type="match status" value="1"/>
</dbReference>
<feature type="transmembrane region" description="Helical" evidence="7">
    <location>
        <begin position="88"/>
        <end position="109"/>
    </location>
</feature>
<dbReference type="CDD" id="cd06261">
    <property type="entry name" value="TM_PBP2"/>
    <property type="match status" value="1"/>
</dbReference>
<evidence type="ECO:0000256" key="1">
    <source>
        <dbReference type="ARBA" id="ARBA00004651"/>
    </source>
</evidence>
<dbReference type="GO" id="GO:0055085">
    <property type="term" value="P:transmembrane transport"/>
    <property type="evidence" value="ECO:0007669"/>
    <property type="project" value="InterPro"/>
</dbReference>
<reference evidence="9 10" key="1">
    <citation type="submission" date="2019-04" db="EMBL/GenBank/DDBJ databases">
        <title>Cohnella sp. nov., isolated from soil.</title>
        <authorList>
            <person name="Kim W."/>
        </authorList>
    </citation>
    <scope>NUCLEOTIDE SEQUENCE [LARGE SCALE GENOMIC DNA]</scope>
    <source>
        <strain evidence="9 10">CAU 1483</strain>
    </source>
</reference>
<protein>
    <submittedName>
        <fullName evidence="9">Sugar ABC transporter permease</fullName>
    </submittedName>
</protein>
<evidence type="ECO:0000313" key="9">
    <source>
        <dbReference type="EMBL" id="TJY41350.1"/>
    </source>
</evidence>
<feature type="transmembrane region" description="Helical" evidence="7">
    <location>
        <begin position="279"/>
        <end position="299"/>
    </location>
</feature>
<evidence type="ECO:0000256" key="4">
    <source>
        <dbReference type="ARBA" id="ARBA00022692"/>
    </source>
</evidence>
<evidence type="ECO:0000313" key="10">
    <source>
        <dbReference type="Proteomes" id="UP000309673"/>
    </source>
</evidence>
<dbReference type="PROSITE" id="PS50928">
    <property type="entry name" value="ABC_TM1"/>
    <property type="match status" value="1"/>
</dbReference>
<keyword evidence="3" id="KW-1003">Cell membrane</keyword>
<feature type="transmembrane region" description="Helical" evidence="7">
    <location>
        <begin position="173"/>
        <end position="192"/>
    </location>
</feature>
<dbReference type="AlphaFoldDB" id="A0A4U0F9Q9"/>
<dbReference type="SUPFAM" id="SSF160964">
    <property type="entry name" value="MalF N-terminal region-like"/>
    <property type="match status" value="1"/>
</dbReference>
<evidence type="ECO:0000256" key="3">
    <source>
        <dbReference type="ARBA" id="ARBA00022475"/>
    </source>
</evidence>
<dbReference type="OrthoDB" id="9788108at2"/>
<evidence type="ECO:0000256" key="7">
    <source>
        <dbReference type="RuleBase" id="RU363032"/>
    </source>
</evidence>
<keyword evidence="2 7" id="KW-0813">Transport</keyword>
<comment type="subcellular location">
    <subcellularLocation>
        <location evidence="1 7">Cell membrane</location>
        <topology evidence="1 7">Multi-pass membrane protein</topology>
    </subcellularLocation>
</comment>
<feature type="domain" description="ABC transmembrane type-1" evidence="8">
    <location>
        <begin position="84"/>
        <end position="300"/>
    </location>
</feature>
<dbReference type="Proteomes" id="UP000309673">
    <property type="component" value="Unassembled WGS sequence"/>
</dbReference>
<dbReference type="PANTHER" id="PTHR30193:SF1">
    <property type="entry name" value="ABC TRANSPORTER PERMEASE PROTEIN YESP-RELATED"/>
    <property type="match status" value="1"/>
</dbReference>
<accession>A0A4U0F9Q9</accession>
<dbReference type="Pfam" id="PF00528">
    <property type="entry name" value="BPD_transp_1"/>
    <property type="match status" value="1"/>
</dbReference>
<dbReference type="PANTHER" id="PTHR30193">
    <property type="entry name" value="ABC TRANSPORTER PERMEASE PROTEIN"/>
    <property type="match status" value="1"/>
</dbReference>
<organism evidence="9 10">
    <name type="scientific">Cohnella pontilimi</name>
    <dbReference type="NCBI Taxonomy" id="2564100"/>
    <lineage>
        <taxon>Bacteria</taxon>
        <taxon>Bacillati</taxon>
        <taxon>Bacillota</taxon>
        <taxon>Bacilli</taxon>
        <taxon>Bacillales</taxon>
        <taxon>Paenibacillaceae</taxon>
        <taxon>Cohnella</taxon>
    </lineage>
</organism>
<proteinExistence type="inferred from homology"/>
<comment type="similarity">
    <text evidence="7">Belongs to the binding-protein-dependent transport system permease family.</text>
</comment>
<keyword evidence="5 7" id="KW-1133">Transmembrane helix</keyword>
<dbReference type="InterPro" id="IPR035906">
    <property type="entry name" value="MetI-like_sf"/>
</dbReference>
<evidence type="ECO:0000256" key="5">
    <source>
        <dbReference type="ARBA" id="ARBA00022989"/>
    </source>
</evidence>
<evidence type="ECO:0000259" key="8">
    <source>
        <dbReference type="PROSITE" id="PS50928"/>
    </source>
</evidence>
<dbReference type="InterPro" id="IPR000515">
    <property type="entry name" value="MetI-like"/>
</dbReference>
<keyword evidence="10" id="KW-1185">Reference proteome</keyword>
<dbReference type="EMBL" id="SUPK01000006">
    <property type="protein sequence ID" value="TJY41350.1"/>
    <property type="molecule type" value="Genomic_DNA"/>
</dbReference>
<feature type="transmembrane region" description="Helical" evidence="7">
    <location>
        <begin position="30"/>
        <end position="53"/>
    </location>
</feature>
<keyword evidence="4 7" id="KW-0812">Transmembrane</keyword>
<dbReference type="GO" id="GO:0005886">
    <property type="term" value="C:plasma membrane"/>
    <property type="evidence" value="ECO:0007669"/>
    <property type="project" value="UniProtKB-SubCell"/>
</dbReference>
<keyword evidence="6 7" id="KW-0472">Membrane</keyword>
<evidence type="ECO:0000256" key="6">
    <source>
        <dbReference type="ARBA" id="ARBA00023136"/>
    </source>
</evidence>
<dbReference type="SUPFAM" id="SSF161098">
    <property type="entry name" value="MetI-like"/>
    <property type="match status" value="1"/>
</dbReference>
<dbReference type="RefSeq" id="WP_136778269.1">
    <property type="nucleotide sequence ID" value="NZ_SUPK01000006.1"/>
</dbReference>
<feature type="transmembrane region" description="Helical" evidence="7">
    <location>
        <begin position="121"/>
        <end position="138"/>
    </location>
</feature>